<dbReference type="AlphaFoldDB" id="A0A6L8MBR7"/>
<protein>
    <recommendedName>
        <fullName evidence="3">3-oxoadipate CoA-transferase</fullName>
    </recommendedName>
</protein>
<evidence type="ECO:0000313" key="2">
    <source>
        <dbReference type="Proteomes" id="UP000480763"/>
    </source>
</evidence>
<dbReference type="Proteomes" id="UP000480763">
    <property type="component" value="Unassembled WGS sequence"/>
</dbReference>
<organism evidence="1 2">
    <name type="scientific">Acinetobacter baumannii</name>
    <dbReference type="NCBI Taxonomy" id="470"/>
    <lineage>
        <taxon>Bacteria</taxon>
        <taxon>Pseudomonadati</taxon>
        <taxon>Pseudomonadota</taxon>
        <taxon>Gammaproteobacteria</taxon>
        <taxon>Moraxellales</taxon>
        <taxon>Moraxellaceae</taxon>
        <taxon>Acinetobacter</taxon>
        <taxon>Acinetobacter calcoaceticus/baumannii complex</taxon>
    </lineage>
</organism>
<evidence type="ECO:0000313" key="1">
    <source>
        <dbReference type="EMBL" id="MYM78455.1"/>
    </source>
</evidence>
<reference evidence="1 2" key="1">
    <citation type="journal article" date="2017" name="Ann. Clin. Microbiol. Antimicrob.">
        <title>New eight genes identified at the clinical multidrug-resistant Acinetobacter baumannii DMS06669 strain in a Vietnam hospital.</title>
        <authorList>
            <person name="Si-Tuan N."/>
            <person name="Ngoc H.M."/>
            <person name="Hang P.T.T."/>
            <person name="Nguyen C."/>
            <person name="Van P.H."/>
            <person name="Huong N.T."/>
        </authorList>
    </citation>
    <scope>NUCLEOTIDE SEQUENCE [LARGE SCALE GENOMIC DNA]</scope>
    <source>
        <strain evidence="1 2">DMS06669</strain>
    </source>
</reference>
<accession>A0A6L8MBR7</accession>
<dbReference type="SUPFAM" id="SSF100950">
    <property type="entry name" value="NagB/RpiA/CoA transferase-like"/>
    <property type="match status" value="1"/>
</dbReference>
<dbReference type="EMBL" id="WWCH01000001">
    <property type="protein sequence ID" value="MYM78455.1"/>
    <property type="molecule type" value="Genomic_DNA"/>
</dbReference>
<evidence type="ECO:0008006" key="3">
    <source>
        <dbReference type="Google" id="ProtNLM"/>
    </source>
</evidence>
<dbReference type="InterPro" id="IPR037171">
    <property type="entry name" value="NagB/RpiA_transferase-like"/>
</dbReference>
<name>A0A6L8MBR7_ACIBA</name>
<gene>
    <name evidence="1" type="ORF">GSE42_10990</name>
</gene>
<sequence length="48" mass="5136">MIDKSKSSLSEVLSQIKDGATILIGGFGTAGQVSLYSTLYKYSPHSKQ</sequence>
<proteinExistence type="predicted"/>
<comment type="caution">
    <text evidence="1">The sequence shown here is derived from an EMBL/GenBank/DDBJ whole genome shotgun (WGS) entry which is preliminary data.</text>
</comment>